<dbReference type="KEGG" id="nve:5495812"/>
<proteinExistence type="inferred from homology"/>
<dbReference type="Proteomes" id="UP000001593">
    <property type="component" value="Unassembled WGS sequence"/>
</dbReference>
<evidence type="ECO:0000313" key="2">
    <source>
        <dbReference type="EMBL" id="EDO25555.1"/>
    </source>
</evidence>
<dbReference type="STRING" id="45351.A8DW54"/>
<dbReference type="InterPro" id="IPR026983">
    <property type="entry name" value="DHC"/>
</dbReference>
<dbReference type="GO" id="GO:0007018">
    <property type="term" value="P:microtubule-based movement"/>
    <property type="evidence" value="ECO:0007669"/>
    <property type="project" value="InterPro"/>
</dbReference>
<keyword evidence="3" id="KW-1185">Reference proteome</keyword>
<dbReference type="PhylomeDB" id="A8DW54"/>
<dbReference type="GO" id="GO:0051959">
    <property type="term" value="F:dynein light intermediate chain binding"/>
    <property type="evidence" value="ECO:0007669"/>
    <property type="project" value="InterPro"/>
</dbReference>
<accession>A8DW54</accession>
<name>A8DW54_NEMVE</name>
<evidence type="ECO:0000313" key="3">
    <source>
        <dbReference type="Proteomes" id="UP000001593"/>
    </source>
</evidence>
<organism evidence="2 3">
    <name type="scientific">Nematostella vectensis</name>
    <name type="common">Starlet sea anemone</name>
    <dbReference type="NCBI Taxonomy" id="45351"/>
    <lineage>
        <taxon>Eukaryota</taxon>
        <taxon>Metazoa</taxon>
        <taxon>Cnidaria</taxon>
        <taxon>Anthozoa</taxon>
        <taxon>Hexacorallia</taxon>
        <taxon>Actiniaria</taxon>
        <taxon>Edwardsiidae</taxon>
        <taxon>Nematostella</taxon>
    </lineage>
</organism>
<dbReference type="PANTHER" id="PTHR46532:SF4">
    <property type="entry name" value="AAA+ ATPASE DOMAIN-CONTAINING PROTEIN"/>
    <property type="match status" value="1"/>
</dbReference>
<dbReference type="EMBL" id="DS479149">
    <property type="protein sequence ID" value="EDO25555.1"/>
    <property type="molecule type" value="Genomic_DNA"/>
</dbReference>
<dbReference type="HOGENOM" id="CLU_2239775_0_0_1"/>
<evidence type="ECO:0008006" key="4">
    <source>
        <dbReference type="Google" id="ProtNLM"/>
    </source>
</evidence>
<dbReference type="eggNOG" id="KOG3595">
    <property type="taxonomic scope" value="Eukaryota"/>
</dbReference>
<gene>
    <name evidence="2" type="ORF">NEMVEDRAFT_v1g157072</name>
</gene>
<protein>
    <recommendedName>
        <fullName evidence="4">Dynein heavy chain tail domain-containing protein</fullName>
    </recommendedName>
</protein>
<reference evidence="2 3" key="1">
    <citation type="journal article" date="2007" name="Science">
        <title>Sea anemone genome reveals ancestral eumetazoan gene repertoire and genomic organization.</title>
        <authorList>
            <person name="Putnam N.H."/>
            <person name="Srivastava M."/>
            <person name="Hellsten U."/>
            <person name="Dirks B."/>
            <person name="Chapman J."/>
            <person name="Salamov A."/>
            <person name="Terry A."/>
            <person name="Shapiro H."/>
            <person name="Lindquist E."/>
            <person name="Kapitonov V.V."/>
            <person name="Jurka J."/>
            <person name="Genikhovich G."/>
            <person name="Grigoriev I.V."/>
            <person name="Lucas S.M."/>
            <person name="Steele R.E."/>
            <person name="Finnerty J.R."/>
            <person name="Technau U."/>
            <person name="Martindale M.Q."/>
            <person name="Rokhsar D.S."/>
        </authorList>
    </citation>
    <scope>NUCLEOTIDE SEQUENCE [LARGE SCALE GENOMIC DNA]</scope>
    <source>
        <strain evidence="3">CH2 X CH6</strain>
    </source>
</reference>
<dbReference type="GO" id="GO:0030286">
    <property type="term" value="C:dynein complex"/>
    <property type="evidence" value="ECO:0007669"/>
    <property type="project" value="InterPro"/>
</dbReference>
<sequence length="105" mass="12126">MCLQIGPMVGGITPQEASERLSVFQSRFDDLWRKFVTYSGGEQLFGLEVTEYPDLVRIKKELGLLQKLYGLYNAVIDGVNGYYDILWTEVDIEKINNELLDFQNR</sequence>
<comment type="similarity">
    <text evidence="1">Belongs to the dynein heavy chain family.</text>
</comment>
<dbReference type="GO" id="GO:0045505">
    <property type="term" value="F:dynein intermediate chain binding"/>
    <property type="evidence" value="ECO:0007669"/>
    <property type="project" value="InterPro"/>
</dbReference>
<dbReference type="AlphaFoldDB" id="A8DW54"/>
<evidence type="ECO:0000256" key="1">
    <source>
        <dbReference type="ARBA" id="ARBA00008887"/>
    </source>
</evidence>
<dbReference type="OMA" id="WADVNIS"/>
<dbReference type="PANTHER" id="PTHR46532">
    <property type="entry name" value="MALE FERTILITY FACTOR KL5"/>
    <property type="match status" value="1"/>
</dbReference>
<dbReference type="InParanoid" id="A8DW54"/>